<comment type="similarity">
    <text evidence="2 10">Belongs to the FliR/MopE/SpaR family.</text>
</comment>
<feature type="transmembrane region" description="Helical" evidence="10">
    <location>
        <begin position="61"/>
        <end position="81"/>
    </location>
</feature>
<keyword evidence="11" id="KW-0969">Cilium</keyword>
<keyword evidence="5 10" id="KW-0812">Transmembrane</keyword>
<dbReference type="GO" id="GO:0005886">
    <property type="term" value="C:plasma membrane"/>
    <property type="evidence" value="ECO:0007669"/>
    <property type="project" value="UniProtKB-SubCell"/>
</dbReference>
<dbReference type="GO" id="GO:0006605">
    <property type="term" value="P:protein targeting"/>
    <property type="evidence" value="ECO:0007669"/>
    <property type="project" value="UniProtKB-UniRule"/>
</dbReference>
<keyword evidence="7 10" id="KW-0472">Membrane</keyword>
<evidence type="ECO:0000256" key="3">
    <source>
        <dbReference type="ARBA" id="ARBA00021717"/>
    </source>
</evidence>
<feature type="transmembrane region" description="Helical" evidence="10">
    <location>
        <begin position="33"/>
        <end position="55"/>
    </location>
</feature>
<dbReference type="PANTHER" id="PTHR30065">
    <property type="entry name" value="FLAGELLAR BIOSYNTHETIC PROTEIN FLIR"/>
    <property type="match status" value="1"/>
</dbReference>
<evidence type="ECO:0000256" key="8">
    <source>
        <dbReference type="ARBA" id="ARBA00023143"/>
    </source>
</evidence>
<dbReference type="InterPro" id="IPR006303">
    <property type="entry name" value="FliR"/>
</dbReference>
<keyword evidence="11" id="KW-0282">Flagellum</keyword>
<protein>
    <recommendedName>
        <fullName evidence="3 9">Flagellar biosynthetic protein FliR</fullName>
    </recommendedName>
</protein>
<dbReference type="InterPro" id="IPR002010">
    <property type="entry name" value="T3SS_IM_R"/>
</dbReference>
<comment type="subcellular location">
    <subcellularLocation>
        <location evidence="10">Cell membrane</location>
        <topology evidence="10">Multi-pass membrane protein</topology>
    </subcellularLocation>
    <subcellularLocation>
        <location evidence="10">Bacterial flagellum basal body</location>
    </subcellularLocation>
</comment>
<gene>
    <name evidence="11" type="ORF">SAMN02746089_01045</name>
</gene>
<keyword evidence="11" id="KW-0966">Cell projection</keyword>
<feature type="transmembrane region" description="Helical" evidence="10">
    <location>
        <begin position="114"/>
        <end position="134"/>
    </location>
</feature>
<organism evidence="11 12">
    <name type="scientific">Caldanaerobius fijiensis DSM 17918</name>
    <dbReference type="NCBI Taxonomy" id="1121256"/>
    <lineage>
        <taxon>Bacteria</taxon>
        <taxon>Bacillati</taxon>
        <taxon>Bacillota</taxon>
        <taxon>Clostridia</taxon>
        <taxon>Thermoanaerobacterales</taxon>
        <taxon>Thermoanaerobacteraceae</taxon>
        <taxon>Caldanaerobius</taxon>
    </lineage>
</organism>
<feature type="transmembrane region" description="Helical" evidence="10">
    <location>
        <begin position="173"/>
        <end position="196"/>
    </location>
</feature>
<dbReference type="RefSeq" id="WP_073342333.1">
    <property type="nucleotide sequence ID" value="NZ_FQVH01000008.1"/>
</dbReference>
<feature type="transmembrane region" description="Helical" evidence="10">
    <location>
        <begin position="216"/>
        <end position="238"/>
    </location>
</feature>
<evidence type="ECO:0000256" key="1">
    <source>
        <dbReference type="ARBA" id="ARBA00002578"/>
    </source>
</evidence>
<dbReference type="PANTHER" id="PTHR30065:SF1">
    <property type="entry name" value="SURFACE PRESENTATION OF ANTIGENS PROTEIN SPAR"/>
    <property type="match status" value="1"/>
</dbReference>
<evidence type="ECO:0000256" key="6">
    <source>
        <dbReference type="ARBA" id="ARBA00022989"/>
    </source>
</evidence>
<dbReference type="STRING" id="1121256.SAMN02746089_01045"/>
<proteinExistence type="inferred from homology"/>
<evidence type="ECO:0000256" key="2">
    <source>
        <dbReference type="ARBA" id="ARBA00009772"/>
    </source>
</evidence>
<dbReference type="Proteomes" id="UP000184088">
    <property type="component" value="Unassembled WGS sequence"/>
</dbReference>
<dbReference type="GO" id="GO:0009425">
    <property type="term" value="C:bacterial-type flagellum basal body"/>
    <property type="evidence" value="ECO:0007669"/>
    <property type="project" value="UniProtKB-SubCell"/>
</dbReference>
<evidence type="ECO:0000256" key="7">
    <source>
        <dbReference type="ARBA" id="ARBA00023136"/>
    </source>
</evidence>
<dbReference type="Pfam" id="PF01311">
    <property type="entry name" value="Bac_export_1"/>
    <property type="match status" value="1"/>
</dbReference>
<evidence type="ECO:0000313" key="11">
    <source>
        <dbReference type="EMBL" id="SHE94224.1"/>
    </source>
</evidence>
<comment type="function">
    <text evidence="1 10">Role in flagellar biosynthesis.</text>
</comment>
<dbReference type="OrthoDB" id="9807748at2"/>
<accession>A0A1M4XKX4</accession>
<dbReference type="AlphaFoldDB" id="A0A1M4XKX4"/>
<name>A0A1M4XKX4_9THEO</name>
<sequence>MIMPAVLKYVYILVRISGLFVFAPFFSSKIIPVYIKAGLVASLAYIVSQSVPITIEPVDDVVAFSLIIAKEFIVGMALGLVSEMLFDALYVAGEIMDLELGFGIVNVFDPFTQAPRPLMGNFVFYLSLMVYLVINGHHRLIEAVVTSYKFVPVNGMTVSGSMIKKLVEVFGEMFVLGIKISAPVLIAIFLTDVSLALLSRAVPQLNVFINGMPVKILIGFGVVMLMLPMFLVLLDVLFNSIDYNNLQMMRLMR</sequence>
<keyword evidence="4 10" id="KW-1003">Cell membrane</keyword>
<evidence type="ECO:0000256" key="4">
    <source>
        <dbReference type="ARBA" id="ARBA00022475"/>
    </source>
</evidence>
<keyword evidence="8 10" id="KW-0975">Bacterial flagellum</keyword>
<keyword evidence="12" id="KW-1185">Reference proteome</keyword>
<dbReference type="NCBIfam" id="TIGR01400">
    <property type="entry name" value="fliR"/>
    <property type="match status" value="1"/>
</dbReference>
<dbReference type="PRINTS" id="PR00953">
    <property type="entry name" value="TYPE3IMRPROT"/>
</dbReference>
<evidence type="ECO:0000256" key="5">
    <source>
        <dbReference type="ARBA" id="ARBA00022692"/>
    </source>
</evidence>
<dbReference type="EMBL" id="FQVH01000008">
    <property type="protein sequence ID" value="SHE94224.1"/>
    <property type="molecule type" value="Genomic_DNA"/>
</dbReference>
<evidence type="ECO:0000256" key="10">
    <source>
        <dbReference type="RuleBase" id="RU362071"/>
    </source>
</evidence>
<evidence type="ECO:0000313" key="12">
    <source>
        <dbReference type="Proteomes" id="UP000184088"/>
    </source>
</evidence>
<evidence type="ECO:0000256" key="9">
    <source>
        <dbReference type="NCBIfam" id="TIGR01400"/>
    </source>
</evidence>
<feature type="transmembrane region" description="Helical" evidence="10">
    <location>
        <begin position="6"/>
        <end position="26"/>
    </location>
</feature>
<dbReference type="GO" id="GO:0044780">
    <property type="term" value="P:bacterial-type flagellum assembly"/>
    <property type="evidence" value="ECO:0007669"/>
    <property type="project" value="UniProtKB-UniRule"/>
</dbReference>
<reference evidence="11 12" key="1">
    <citation type="submission" date="2016-11" db="EMBL/GenBank/DDBJ databases">
        <authorList>
            <person name="Jaros S."/>
            <person name="Januszkiewicz K."/>
            <person name="Wedrychowicz H."/>
        </authorList>
    </citation>
    <scope>NUCLEOTIDE SEQUENCE [LARGE SCALE GENOMIC DNA]</scope>
    <source>
        <strain evidence="11 12">DSM 17918</strain>
    </source>
</reference>
<keyword evidence="6 10" id="KW-1133">Transmembrane helix</keyword>